<evidence type="ECO:0000256" key="1">
    <source>
        <dbReference type="SAM" id="MobiDB-lite"/>
    </source>
</evidence>
<feature type="compositionally biased region" description="Low complexity" evidence="1">
    <location>
        <begin position="141"/>
        <end position="162"/>
    </location>
</feature>
<dbReference type="SMART" id="SM00595">
    <property type="entry name" value="MADF"/>
    <property type="match status" value="1"/>
</dbReference>
<dbReference type="GO" id="GO:0005634">
    <property type="term" value="C:nucleus"/>
    <property type="evidence" value="ECO:0007669"/>
    <property type="project" value="TreeGrafter"/>
</dbReference>
<accession>A0A6J2YMQ0</accession>
<dbReference type="FunCoup" id="A0A6J2YMQ0">
    <property type="interactions" value="35"/>
</dbReference>
<proteinExistence type="predicted"/>
<reference evidence="4" key="1">
    <citation type="submission" date="2025-08" db="UniProtKB">
        <authorList>
            <consortium name="RefSeq"/>
        </authorList>
    </citation>
    <scope>IDENTIFICATION</scope>
    <source>
        <tissue evidence="4">Gonads</tissue>
    </source>
</reference>
<dbReference type="RefSeq" id="XP_030764687.1">
    <property type="nucleotide sequence ID" value="XM_030908827.1"/>
</dbReference>
<feature type="region of interest" description="Disordered" evidence="1">
    <location>
        <begin position="135"/>
        <end position="177"/>
    </location>
</feature>
<sequence>MSQEALLIDLIQNFPYLYDKSKKEYKNNNIRNNAWDIAAALTTSVEDIQRVWRNLRERYDKERKQIRNMPSGSGAPDSVWLLYDLMRFMDKHMLSRKRVSNLGRLSSSSSGTEPLVSPLSSQNIWDTPIEVYEDDEAGNDETGTAPHAEATAATASSQATTPQPGPSTSKGVKRKLTTSKNAVDDTLTLLQNYIKEKSVVDKNLSFGQYVGLTLADMPLREQNHKKLKIVEILNETYNE</sequence>
<protein>
    <submittedName>
        <fullName evidence="4">Uncharacterized protein LOC115888937</fullName>
    </submittedName>
</protein>
<dbReference type="PROSITE" id="PS51029">
    <property type="entry name" value="MADF"/>
    <property type="match status" value="1"/>
</dbReference>
<dbReference type="PANTHER" id="PTHR12243:SF67">
    <property type="entry name" value="COREPRESSOR OF PANGOLIN, ISOFORM A-RELATED"/>
    <property type="match status" value="1"/>
</dbReference>
<dbReference type="Proteomes" id="UP000504635">
    <property type="component" value="Unplaced"/>
</dbReference>
<dbReference type="KEGG" id="soy:115888937"/>
<evidence type="ECO:0000313" key="4">
    <source>
        <dbReference type="RefSeq" id="XP_030764687.1"/>
    </source>
</evidence>
<dbReference type="PANTHER" id="PTHR12243">
    <property type="entry name" value="MADF DOMAIN TRANSCRIPTION FACTOR"/>
    <property type="match status" value="1"/>
</dbReference>
<dbReference type="GeneID" id="115888937"/>
<gene>
    <name evidence="4" type="primary">LOC115888937</name>
</gene>
<evidence type="ECO:0000259" key="2">
    <source>
        <dbReference type="PROSITE" id="PS51029"/>
    </source>
</evidence>
<dbReference type="InterPro" id="IPR039353">
    <property type="entry name" value="TF_Adf1"/>
</dbReference>
<feature type="domain" description="MADF" evidence="2">
    <location>
        <begin position="6"/>
        <end position="94"/>
    </location>
</feature>
<dbReference type="Pfam" id="PF10545">
    <property type="entry name" value="MADF_DNA_bdg"/>
    <property type="match status" value="1"/>
</dbReference>
<dbReference type="GO" id="GO:0005667">
    <property type="term" value="C:transcription regulator complex"/>
    <property type="evidence" value="ECO:0007669"/>
    <property type="project" value="TreeGrafter"/>
</dbReference>
<dbReference type="OrthoDB" id="8195830at2759"/>
<evidence type="ECO:0000313" key="3">
    <source>
        <dbReference type="Proteomes" id="UP000504635"/>
    </source>
</evidence>
<organism evidence="3 4">
    <name type="scientific">Sitophilus oryzae</name>
    <name type="common">Rice weevil</name>
    <name type="synonym">Curculio oryzae</name>
    <dbReference type="NCBI Taxonomy" id="7048"/>
    <lineage>
        <taxon>Eukaryota</taxon>
        <taxon>Metazoa</taxon>
        <taxon>Ecdysozoa</taxon>
        <taxon>Arthropoda</taxon>
        <taxon>Hexapoda</taxon>
        <taxon>Insecta</taxon>
        <taxon>Pterygota</taxon>
        <taxon>Neoptera</taxon>
        <taxon>Endopterygota</taxon>
        <taxon>Coleoptera</taxon>
        <taxon>Polyphaga</taxon>
        <taxon>Cucujiformia</taxon>
        <taxon>Curculionidae</taxon>
        <taxon>Dryophthorinae</taxon>
        <taxon>Sitophilus</taxon>
    </lineage>
</organism>
<dbReference type="InterPro" id="IPR006578">
    <property type="entry name" value="MADF-dom"/>
</dbReference>
<keyword evidence="3" id="KW-1185">Reference proteome</keyword>
<dbReference type="AlphaFoldDB" id="A0A6J2YMQ0"/>
<dbReference type="GO" id="GO:0006357">
    <property type="term" value="P:regulation of transcription by RNA polymerase II"/>
    <property type="evidence" value="ECO:0007669"/>
    <property type="project" value="TreeGrafter"/>
</dbReference>
<dbReference type="InParanoid" id="A0A6J2YMQ0"/>
<name>A0A6J2YMQ0_SITOR</name>
<feature type="region of interest" description="Disordered" evidence="1">
    <location>
        <begin position="101"/>
        <end position="120"/>
    </location>
</feature>